<proteinExistence type="predicted"/>
<dbReference type="EMBL" id="JAQQWE010000004">
    <property type="protein sequence ID" value="KAK7956515.1"/>
    <property type="molecule type" value="Genomic_DNA"/>
</dbReference>
<dbReference type="RefSeq" id="XP_066701821.1">
    <property type="nucleotide sequence ID" value="XM_066841959.1"/>
</dbReference>
<comment type="caution">
    <text evidence="1">The sequence shown here is derived from an EMBL/GenBank/DDBJ whole genome shotgun (WGS) entry which is preliminary data.</text>
</comment>
<gene>
    <name evidence="1" type="ORF">PG986_005737</name>
</gene>
<name>A0ABR1QIM0_9PEZI</name>
<sequence length="151" mass="17133">MNEAAKSKSIVWSFASLSSRWQPNKLLMNVALLGPDTTIEQLQVLSFQIHEAPCYIPEKSQLFFVEWGAPGGENSEHDYPYLLVLKTSNLTTMDRTTILNKHEEQPFIGLNDLDMDREGNYYMRKSLSGWGQYLHPCGAPTAPTVYFVNTT</sequence>
<keyword evidence="2" id="KW-1185">Reference proteome</keyword>
<evidence type="ECO:0000313" key="1">
    <source>
        <dbReference type="EMBL" id="KAK7956515.1"/>
    </source>
</evidence>
<dbReference type="Proteomes" id="UP001391051">
    <property type="component" value="Unassembled WGS sequence"/>
</dbReference>
<dbReference type="GeneID" id="92075021"/>
<protein>
    <submittedName>
        <fullName evidence="1">Uncharacterized protein</fullName>
    </submittedName>
</protein>
<organism evidence="1 2">
    <name type="scientific">Apiospora aurea</name>
    <dbReference type="NCBI Taxonomy" id="335848"/>
    <lineage>
        <taxon>Eukaryota</taxon>
        <taxon>Fungi</taxon>
        <taxon>Dikarya</taxon>
        <taxon>Ascomycota</taxon>
        <taxon>Pezizomycotina</taxon>
        <taxon>Sordariomycetes</taxon>
        <taxon>Xylariomycetidae</taxon>
        <taxon>Amphisphaeriales</taxon>
        <taxon>Apiosporaceae</taxon>
        <taxon>Apiospora</taxon>
    </lineage>
</organism>
<reference evidence="1 2" key="1">
    <citation type="submission" date="2023-01" db="EMBL/GenBank/DDBJ databases">
        <title>Analysis of 21 Apiospora genomes using comparative genomics revels a genus with tremendous synthesis potential of carbohydrate active enzymes and secondary metabolites.</title>
        <authorList>
            <person name="Sorensen T."/>
        </authorList>
    </citation>
    <scope>NUCLEOTIDE SEQUENCE [LARGE SCALE GENOMIC DNA]</scope>
    <source>
        <strain evidence="1 2">CBS 24483</strain>
    </source>
</reference>
<evidence type="ECO:0000313" key="2">
    <source>
        <dbReference type="Proteomes" id="UP001391051"/>
    </source>
</evidence>
<accession>A0ABR1QIM0</accession>